<dbReference type="AlphaFoldDB" id="A0A9Q0VDU5"/>
<sequence>MFFKEVFGNGKKGVREEKVNDGYIASVIVRVVIWDLGSGLGFRGFRVWRQEVMAVTMEGGSEERGRRARVLVPAAAGGIAIAAAEMNLRFSVPHCTINRNSIIIILLFF</sequence>
<keyword evidence="2" id="KW-1185">Reference proteome</keyword>
<comment type="caution">
    <text evidence="1">The sequence shown here is derived from an EMBL/GenBank/DDBJ whole genome shotgun (WGS) entry which is preliminary data.</text>
</comment>
<reference evidence="1" key="2">
    <citation type="journal article" date="2023" name="Int. J. Mol. Sci.">
        <title>De Novo Assembly and Annotation of 11 Diverse Shrub Willow (Salix) Genomes Reveals Novel Gene Organization in Sex-Linked Regions.</title>
        <authorList>
            <person name="Hyden B."/>
            <person name="Feng K."/>
            <person name="Yates T.B."/>
            <person name="Jawdy S."/>
            <person name="Cereghino C."/>
            <person name="Smart L.B."/>
            <person name="Muchero W."/>
        </authorList>
    </citation>
    <scope>NUCLEOTIDE SEQUENCE</scope>
    <source>
        <tissue evidence="1">Shoot tip</tissue>
    </source>
</reference>
<evidence type="ECO:0000313" key="2">
    <source>
        <dbReference type="Proteomes" id="UP001151752"/>
    </source>
</evidence>
<proteinExistence type="predicted"/>
<accession>A0A9Q0VDU5</accession>
<dbReference type="EMBL" id="JAPFFM010000009">
    <property type="protein sequence ID" value="KAJ6745810.1"/>
    <property type="molecule type" value="Genomic_DNA"/>
</dbReference>
<protein>
    <submittedName>
        <fullName evidence="1">Uncharacterized protein</fullName>
    </submittedName>
</protein>
<name>A0A9Q0VDU5_9ROSI</name>
<evidence type="ECO:0000313" key="1">
    <source>
        <dbReference type="EMBL" id="KAJ6745810.1"/>
    </source>
</evidence>
<gene>
    <name evidence="1" type="ORF">OIU74_028469</name>
</gene>
<organism evidence="1 2">
    <name type="scientific">Salix koriyanagi</name>
    <dbReference type="NCBI Taxonomy" id="2511006"/>
    <lineage>
        <taxon>Eukaryota</taxon>
        <taxon>Viridiplantae</taxon>
        <taxon>Streptophyta</taxon>
        <taxon>Embryophyta</taxon>
        <taxon>Tracheophyta</taxon>
        <taxon>Spermatophyta</taxon>
        <taxon>Magnoliopsida</taxon>
        <taxon>eudicotyledons</taxon>
        <taxon>Gunneridae</taxon>
        <taxon>Pentapetalae</taxon>
        <taxon>rosids</taxon>
        <taxon>fabids</taxon>
        <taxon>Malpighiales</taxon>
        <taxon>Salicaceae</taxon>
        <taxon>Saliceae</taxon>
        <taxon>Salix</taxon>
    </lineage>
</organism>
<reference evidence="1" key="1">
    <citation type="submission" date="2022-11" db="EMBL/GenBank/DDBJ databases">
        <authorList>
            <person name="Hyden B.L."/>
            <person name="Feng K."/>
            <person name="Yates T."/>
            <person name="Jawdy S."/>
            <person name="Smart L.B."/>
            <person name="Muchero W."/>
        </authorList>
    </citation>
    <scope>NUCLEOTIDE SEQUENCE</scope>
    <source>
        <tissue evidence="1">Shoot tip</tissue>
    </source>
</reference>
<dbReference type="Proteomes" id="UP001151752">
    <property type="component" value="Chromosome 6"/>
</dbReference>